<dbReference type="PANTHER" id="PTHR28559">
    <property type="entry name" value="DNA REPAIR PROTEIN XRCC4"/>
    <property type="match status" value="1"/>
</dbReference>
<dbReference type="Proteomes" id="UP001566132">
    <property type="component" value="Unassembled WGS sequence"/>
</dbReference>
<name>A0ABD1F4F5_HYPHA</name>
<organism evidence="2 3">
    <name type="scientific">Hypothenemus hampei</name>
    <name type="common">Coffee berry borer</name>
    <dbReference type="NCBI Taxonomy" id="57062"/>
    <lineage>
        <taxon>Eukaryota</taxon>
        <taxon>Metazoa</taxon>
        <taxon>Ecdysozoa</taxon>
        <taxon>Arthropoda</taxon>
        <taxon>Hexapoda</taxon>
        <taxon>Insecta</taxon>
        <taxon>Pterygota</taxon>
        <taxon>Neoptera</taxon>
        <taxon>Endopterygota</taxon>
        <taxon>Coleoptera</taxon>
        <taxon>Polyphaga</taxon>
        <taxon>Cucujiformia</taxon>
        <taxon>Curculionidae</taxon>
        <taxon>Scolytinae</taxon>
        <taxon>Hypothenemus</taxon>
    </lineage>
</organism>
<dbReference type="SUPFAM" id="SSF58022">
    <property type="entry name" value="XRCC4, C-terminal oligomerization domain"/>
    <property type="match status" value="1"/>
</dbReference>
<keyword evidence="3" id="KW-1185">Reference proteome</keyword>
<reference evidence="2 3" key="1">
    <citation type="submission" date="2024-05" db="EMBL/GenBank/DDBJ databases">
        <title>Genetic variation in Jamaican populations of the coffee berry borer (Hypothenemus hampei).</title>
        <authorList>
            <person name="Errbii M."/>
            <person name="Myrie A."/>
        </authorList>
    </citation>
    <scope>NUCLEOTIDE SEQUENCE [LARGE SCALE GENOMIC DNA]</scope>
    <source>
        <strain evidence="2">JA-Hopewell-2020-01-JO</strain>
        <tissue evidence="2">Whole body</tissue>
    </source>
</reference>
<dbReference type="PANTHER" id="PTHR28559:SF1">
    <property type="entry name" value="DNA REPAIR PROTEIN XRCC4"/>
    <property type="match status" value="1"/>
</dbReference>
<evidence type="ECO:0000256" key="1">
    <source>
        <dbReference type="SAM" id="MobiDB-lite"/>
    </source>
</evidence>
<evidence type="ECO:0000313" key="3">
    <source>
        <dbReference type="Proteomes" id="UP001566132"/>
    </source>
</evidence>
<comment type="caution">
    <text evidence="2">The sequence shown here is derived from an EMBL/GenBank/DDBJ whole genome shotgun (WGS) entry which is preliminary data.</text>
</comment>
<feature type="compositionally biased region" description="Basic residues" evidence="1">
    <location>
        <begin position="206"/>
        <end position="224"/>
    </location>
</feature>
<sequence length="274" mass="32512">MLKYYRRISRQNGTFCRVNAIFHDDAIDLTVLEDTKAWKWNSNKESILEQALKQQKSFKDYYENLRKCFCNEPKEMTLDFQAGELNIQLVLKNNMKVEYFRVKLMPTYFPDTIYSLLDNIVKCNTELSNEINNINTQCTTVQNNCNLLQQKMDEFLIRKEKEDKSLINKFIAILNEKKQHIQHLNDILIAFRQGRPTINHSIAIKPQKRKNKTSYIKNKHKKMKTPQSSSESEEENREKNIQAYNTDEEKIEENFDFNLDDIDSMSPKPSTSRF</sequence>
<dbReference type="Gene3D" id="1.20.5.370">
    <property type="match status" value="1"/>
</dbReference>
<proteinExistence type="predicted"/>
<feature type="compositionally biased region" description="Acidic residues" evidence="1">
    <location>
        <begin position="249"/>
        <end position="263"/>
    </location>
</feature>
<evidence type="ECO:0000313" key="2">
    <source>
        <dbReference type="EMBL" id="KAL1512477.1"/>
    </source>
</evidence>
<dbReference type="EMBL" id="JBDJPC010000002">
    <property type="protein sequence ID" value="KAL1512477.1"/>
    <property type="molecule type" value="Genomic_DNA"/>
</dbReference>
<dbReference type="AlphaFoldDB" id="A0ABD1F4F5"/>
<dbReference type="InterPro" id="IPR014751">
    <property type="entry name" value="XRCC4-like_C"/>
</dbReference>
<protein>
    <recommendedName>
        <fullName evidence="4">XRCC4</fullName>
    </recommendedName>
</protein>
<dbReference type="InterPro" id="IPR010585">
    <property type="entry name" value="DNA_repair_prot_XRCC4"/>
</dbReference>
<evidence type="ECO:0008006" key="4">
    <source>
        <dbReference type="Google" id="ProtNLM"/>
    </source>
</evidence>
<gene>
    <name evidence="2" type="ORF">ABEB36_002062</name>
</gene>
<accession>A0ABD1F4F5</accession>
<feature type="region of interest" description="Disordered" evidence="1">
    <location>
        <begin position="206"/>
        <end position="274"/>
    </location>
</feature>